<name>A0ABR1TCV2_9PEZI</name>
<gene>
    <name evidence="2" type="ORF">PG993_004456</name>
</gene>
<feature type="region of interest" description="Disordered" evidence="1">
    <location>
        <begin position="1"/>
        <end position="61"/>
    </location>
</feature>
<evidence type="ECO:0000313" key="3">
    <source>
        <dbReference type="Proteomes" id="UP001444661"/>
    </source>
</evidence>
<evidence type="ECO:0000313" key="2">
    <source>
        <dbReference type="EMBL" id="KAK8044432.1"/>
    </source>
</evidence>
<comment type="caution">
    <text evidence="2">The sequence shown here is derived from an EMBL/GenBank/DDBJ whole genome shotgun (WGS) entry which is preliminary data.</text>
</comment>
<protein>
    <submittedName>
        <fullName evidence="2">Uncharacterized protein</fullName>
    </submittedName>
</protein>
<accession>A0ABR1TCV2</accession>
<dbReference type="Proteomes" id="UP001444661">
    <property type="component" value="Unassembled WGS sequence"/>
</dbReference>
<sequence>MPPAARTRGRKRRRVQQDEDDDTASELAIELIPGNLPTPPRTRGRPRNQAQLAGDDDQTPGEVAFQVTREALDMLRETLANVEGLIKDACNGSPDNLRTLQLDAMSIHNDIMGLHVDMISAKASGANIEREAHFFQRRAFKLHQAVNKMQHQKLKPKAAATRVKSASPVFQLWCQLTNFCTTRLVPNPRRQTRDSDEAKQAIERAEMATQTEEEKKKLVETADLAIQTKDLELPFPEVSASLRAEAKVAKIPRFFLETLSSNRYEEFTVEEVAKAFKLGSRLAEFFQTDVFFRKDYSNIHGDLIGDLYNKYTQHEG</sequence>
<reference evidence="2 3" key="1">
    <citation type="submission" date="2023-01" db="EMBL/GenBank/DDBJ databases">
        <title>Analysis of 21 Apiospora genomes using comparative genomics revels a genus with tremendous synthesis potential of carbohydrate active enzymes and secondary metabolites.</title>
        <authorList>
            <person name="Sorensen T."/>
        </authorList>
    </citation>
    <scope>NUCLEOTIDE SEQUENCE [LARGE SCALE GENOMIC DNA]</scope>
    <source>
        <strain evidence="2 3">CBS 33761</strain>
    </source>
</reference>
<proteinExistence type="predicted"/>
<organism evidence="2 3">
    <name type="scientific">Apiospora rasikravindrae</name>
    <dbReference type="NCBI Taxonomy" id="990691"/>
    <lineage>
        <taxon>Eukaryota</taxon>
        <taxon>Fungi</taxon>
        <taxon>Dikarya</taxon>
        <taxon>Ascomycota</taxon>
        <taxon>Pezizomycotina</taxon>
        <taxon>Sordariomycetes</taxon>
        <taxon>Xylariomycetidae</taxon>
        <taxon>Amphisphaeriales</taxon>
        <taxon>Apiosporaceae</taxon>
        <taxon>Apiospora</taxon>
    </lineage>
</organism>
<dbReference type="EMBL" id="JAQQWK010000003">
    <property type="protein sequence ID" value="KAK8044432.1"/>
    <property type="molecule type" value="Genomic_DNA"/>
</dbReference>
<evidence type="ECO:0000256" key="1">
    <source>
        <dbReference type="SAM" id="MobiDB-lite"/>
    </source>
</evidence>
<keyword evidence="3" id="KW-1185">Reference proteome</keyword>